<evidence type="ECO:0000256" key="2">
    <source>
        <dbReference type="SAM" id="Phobius"/>
    </source>
</evidence>
<dbReference type="GO" id="GO:0009307">
    <property type="term" value="P:DNA restriction-modification system"/>
    <property type="evidence" value="ECO:0007669"/>
    <property type="project" value="InterPro"/>
</dbReference>
<dbReference type="PANTHER" id="PTHR30015:SF7">
    <property type="entry name" value="TYPE IV METHYL-DIRECTED RESTRICTION ENZYME ECOKMRR"/>
    <property type="match status" value="1"/>
</dbReference>
<dbReference type="InterPro" id="IPR007560">
    <property type="entry name" value="Restrct_endonuc_IV_Mrr"/>
</dbReference>
<dbReference type="OrthoDB" id="5782056at2"/>
<dbReference type="Proteomes" id="UP000036959">
    <property type="component" value="Unassembled WGS sequence"/>
</dbReference>
<dbReference type="SUPFAM" id="SSF52980">
    <property type="entry name" value="Restriction endonuclease-like"/>
    <property type="match status" value="1"/>
</dbReference>
<organism evidence="4 5">
    <name type="scientific">Candidatus Burkholderia verschuerenii</name>
    <dbReference type="NCBI Taxonomy" id="242163"/>
    <lineage>
        <taxon>Bacteria</taxon>
        <taxon>Pseudomonadati</taxon>
        <taxon>Pseudomonadota</taxon>
        <taxon>Betaproteobacteria</taxon>
        <taxon>Burkholderiales</taxon>
        <taxon>Burkholderiaceae</taxon>
        <taxon>Burkholderia</taxon>
    </lineage>
</organism>
<keyword evidence="2" id="KW-0472">Membrane</keyword>
<feature type="region of interest" description="Disordered" evidence="1">
    <location>
        <begin position="215"/>
        <end position="239"/>
    </location>
</feature>
<dbReference type="InterPro" id="IPR052906">
    <property type="entry name" value="Type_IV_Methyl-Rstrct_Enzyme"/>
</dbReference>
<feature type="domain" description="Restriction endonuclease type IV Mrr" evidence="3">
    <location>
        <begin position="97"/>
        <end position="208"/>
    </location>
</feature>
<dbReference type="InterPro" id="IPR011856">
    <property type="entry name" value="tRNA_endonuc-like_dom_sf"/>
</dbReference>
<dbReference type="Pfam" id="PF04471">
    <property type="entry name" value="Mrr_cat"/>
    <property type="match status" value="1"/>
</dbReference>
<dbReference type="PATRIC" id="fig|242163.4.peg.4848"/>
<feature type="transmembrane region" description="Helical" evidence="2">
    <location>
        <begin position="61"/>
        <end position="79"/>
    </location>
</feature>
<evidence type="ECO:0000313" key="4">
    <source>
        <dbReference type="EMBL" id="KND60970.1"/>
    </source>
</evidence>
<gene>
    <name evidence="4" type="ORF">BVER_00843</name>
</gene>
<dbReference type="InterPro" id="IPR011335">
    <property type="entry name" value="Restrct_endonuc-II-like"/>
</dbReference>
<keyword evidence="5" id="KW-1185">Reference proteome</keyword>
<keyword evidence="2 4" id="KW-0812">Transmembrane</keyword>
<keyword evidence="2" id="KW-1133">Transmembrane helix</keyword>
<protein>
    <submittedName>
        <fullName evidence="4">Putative TRANSMEMBRANE PROTEIN</fullName>
    </submittedName>
</protein>
<comment type="caution">
    <text evidence="4">The sequence shown here is derived from an EMBL/GenBank/DDBJ whole genome shotgun (WGS) entry which is preliminary data.</text>
</comment>
<sequence length="239" mass="25330">MSRRKKTRPGLLTLASRGPWWFGASIATAILAAEALAASVSARTGPLGVALAVVQSKPVALLAIVLALLFFGASIVAALRGRDRAKLLDVQRDLNSLKALDWRQFERLVAEAYRRLGYRVRVTGQGGADGGVDLILTRGAEKVIVQCKQWQSTSIGASVVREMFGLMAHHKATAVAIVCTGKFTRDAATFAAGKPIELVTGDALAELVESVRRGGVSPARARPVKSNGAHAPRTGRKPT</sequence>
<dbReference type="AlphaFoldDB" id="A0A0L0MFA7"/>
<dbReference type="PANTHER" id="PTHR30015">
    <property type="entry name" value="MRR RESTRICTION SYSTEM PROTEIN"/>
    <property type="match status" value="1"/>
</dbReference>
<dbReference type="GO" id="GO:0015666">
    <property type="term" value="F:restriction endodeoxyribonuclease activity"/>
    <property type="evidence" value="ECO:0007669"/>
    <property type="project" value="TreeGrafter"/>
</dbReference>
<dbReference type="RefSeq" id="WP_050453116.1">
    <property type="nucleotide sequence ID" value="NZ_LFJJ01000037.1"/>
</dbReference>
<proteinExistence type="predicted"/>
<reference evidence="5" key="1">
    <citation type="submission" date="2015-06" db="EMBL/GenBank/DDBJ databases">
        <title>Comparative genomics of Burkholderia leaf nodule symbionts.</title>
        <authorList>
            <person name="Carlier A."/>
            <person name="Eberl L."/>
            <person name="Pinto-Carbo M."/>
        </authorList>
    </citation>
    <scope>NUCLEOTIDE SEQUENCE [LARGE SCALE GENOMIC DNA]</scope>
    <source>
        <strain evidence="5">UZHbot4</strain>
    </source>
</reference>
<evidence type="ECO:0000313" key="5">
    <source>
        <dbReference type="Proteomes" id="UP000036959"/>
    </source>
</evidence>
<accession>A0A0L0MFA7</accession>
<name>A0A0L0MFA7_9BURK</name>
<dbReference type="GO" id="GO:0003677">
    <property type="term" value="F:DNA binding"/>
    <property type="evidence" value="ECO:0007669"/>
    <property type="project" value="InterPro"/>
</dbReference>
<evidence type="ECO:0000256" key="1">
    <source>
        <dbReference type="SAM" id="MobiDB-lite"/>
    </source>
</evidence>
<evidence type="ECO:0000259" key="3">
    <source>
        <dbReference type="Pfam" id="PF04471"/>
    </source>
</evidence>
<dbReference type="EMBL" id="LFJJ01000037">
    <property type="protein sequence ID" value="KND60970.1"/>
    <property type="molecule type" value="Genomic_DNA"/>
</dbReference>
<dbReference type="Gene3D" id="3.40.1350.10">
    <property type="match status" value="1"/>
</dbReference>